<keyword evidence="7 8" id="KW-0472">Membrane</keyword>
<feature type="transmembrane region" description="Helical" evidence="8">
    <location>
        <begin position="47"/>
        <end position="68"/>
    </location>
</feature>
<comment type="similarity">
    <text evidence="2">Belongs to the autoinducer-2 exporter (AI-2E) (TC 2.A.86) family.</text>
</comment>
<evidence type="ECO:0000313" key="10">
    <source>
        <dbReference type="Proteomes" id="UP000673375"/>
    </source>
</evidence>
<sequence>MIVRRGILFDKLKQSKLMFWSIELLVLATLVWVSTKINFLFEPIGTFFSTLFAPVLVAGFLYYILNPLVKLLTKLKLKRIYAIIIVFVLLLAAIIWILVSVIPSLASQLSSLASSIPDVFKSIEEWIYQIAALPVFKDLDLTSYIEQLDISYGNIIQQFLSGLSSSLGSIVSTVASTTIVIFTAPFILFYMLKDGERLVPGIQKFMPEKRKADIVNLLEQLNKTLSSYISGQAIECLFVGTFTIIGYSLIGVRYAFLFGVIAGLTNLIPYLGPYLGLAPAVFVTVFDEPFKALLCCVVVVIVQQLDGNVIYPNVIGKTLKIHPLTIILILLVAGNLAGLLGIFLGVPFYAICRTIVLFIIELVQRGKKEERAALVLENSTETKNSGQ</sequence>
<dbReference type="PANTHER" id="PTHR21716:SF53">
    <property type="entry name" value="PERMEASE PERM-RELATED"/>
    <property type="match status" value="1"/>
</dbReference>
<evidence type="ECO:0000256" key="7">
    <source>
        <dbReference type="ARBA" id="ARBA00023136"/>
    </source>
</evidence>
<keyword evidence="4" id="KW-1003">Cell membrane</keyword>
<evidence type="ECO:0000256" key="3">
    <source>
        <dbReference type="ARBA" id="ARBA00022448"/>
    </source>
</evidence>
<evidence type="ECO:0000313" key="9">
    <source>
        <dbReference type="EMBL" id="MBP1048073.1"/>
    </source>
</evidence>
<feature type="transmembrane region" description="Helical" evidence="8">
    <location>
        <begin position="170"/>
        <end position="192"/>
    </location>
</feature>
<evidence type="ECO:0000256" key="5">
    <source>
        <dbReference type="ARBA" id="ARBA00022692"/>
    </source>
</evidence>
<name>A0ABS4CNJ7_9ENTE</name>
<evidence type="ECO:0000256" key="6">
    <source>
        <dbReference type="ARBA" id="ARBA00022989"/>
    </source>
</evidence>
<keyword evidence="5 8" id="KW-0812">Transmembrane</keyword>
<accession>A0ABS4CNJ7</accession>
<evidence type="ECO:0000256" key="4">
    <source>
        <dbReference type="ARBA" id="ARBA00022475"/>
    </source>
</evidence>
<feature type="transmembrane region" description="Helical" evidence="8">
    <location>
        <begin position="323"/>
        <end position="340"/>
    </location>
</feature>
<gene>
    <name evidence="9" type="ORF">I6N96_17410</name>
</gene>
<feature type="transmembrane region" description="Helical" evidence="8">
    <location>
        <begin position="80"/>
        <end position="102"/>
    </location>
</feature>
<protein>
    <submittedName>
        <fullName evidence="9">AI-2E family transporter</fullName>
    </submittedName>
</protein>
<feature type="transmembrane region" description="Helical" evidence="8">
    <location>
        <begin position="20"/>
        <end position="41"/>
    </location>
</feature>
<evidence type="ECO:0000256" key="1">
    <source>
        <dbReference type="ARBA" id="ARBA00004651"/>
    </source>
</evidence>
<proteinExistence type="inferred from homology"/>
<evidence type="ECO:0000256" key="8">
    <source>
        <dbReference type="SAM" id="Phobius"/>
    </source>
</evidence>
<keyword evidence="10" id="KW-1185">Reference proteome</keyword>
<comment type="caution">
    <text evidence="9">The sequence shown here is derived from an EMBL/GenBank/DDBJ whole genome shotgun (WGS) entry which is preliminary data.</text>
</comment>
<dbReference type="InterPro" id="IPR002549">
    <property type="entry name" value="AI-2E-like"/>
</dbReference>
<organism evidence="9 10">
    <name type="scientific">Enterococcus larvae</name>
    <dbReference type="NCBI Taxonomy" id="2794352"/>
    <lineage>
        <taxon>Bacteria</taxon>
        <taxon>Bacillati</taxon>
        <taxon>Bacillota</taxon>
        <taxon>Bacilli</taxon>
        <taxon>Lactobacillales</taxon>
        <taxon>Enterococcaceae</taxon>
        <taxon>Enterococcus</taxon>
    </lineage>
</organism>
<keyword evidence="6 8" id="KW-1133">Transmembrane helix</keyword>
<dbReference type="Proteomes" id="UP000673375">
    <property type="component" value="Unassembled WGS sequence"/>
</dbReference>
<evidence type="ECO:0000256" key="2">
    <source>
        <dbReference type="ARBA" id="ARBA00009773"/>
    </source>
</evidence>
<dbReference type="PANTHER" id="PTHR21716">
    <property type="entry name" value="TRANSMEMBRANE PROTEIN"/>
    <property type="match status" value="1"/>
</dbReference>
<reference evidence="9 10" key="1">
    <citation type="submission" date="2020-12" db="EMBL/GenBank/DDBJ databases">
        <title>Vagococcus allomyrinae sp. nov. and Enterococcus lavae sp. nov., isolated from the larvae of Allomyrina dichotoma.</title>
        <authorList>
            <person name="Lee S.D."/>
        </authorList>
    </citation>
    <scope>NUCLEOTIDE SEQUENCE [LARGE SCALE GENOMIC DNA]</scope>
    <source>
        <strain evidence="9 10">BWM-S5</strain>
    </source>
</reference>
<dbReference type="EMBL" id="JAEDXU010000012">
    <property type="protein sequence ID" value="MBP1048073.1"/>
    <property type="molecule type" value="Genomic_DNA"/>
</dbReference>
<keyword evidence="3" id="KW-0813">Transport</keyword>
<dbReference type="Pfam" id="PF01594">
    <property type="entry name" value="AI-2E_transport"/>
    <property type="match status" value="1"/>
</dbReference>
<comment type="subcellular location">
    <subcellularLocation>
        <location evidence="1">Cell membrane</location>
        <topology evidence="1">Multi-pass membrane protein</topology>
    </subcellularLocation>
</comment>
<feature type="transmembrane region" description="Helical" evidence="8">
    <location>
        <begin position="291"/>
        <end position="311"/>
    </location>
</feature>